<feature type="transmembrane region" description="Helical" evidence="1">
    <location>
        <begin position="92"/>
        <end position="118"/>
    </location>
</feature>
<dbReference type="Proteomes" id="UP000485621">
    <property type="component" value="Unassembled WGS sequence"/>
</dbReference>
<keyword evidence="1" id="KW-0472">Membrane</keyword>
<evidence type="ECO:0000313" key="2">
    <source>
        <dbReference type="EMBL" id="OQB41853.1"/>
    </source>
</evidence>
<keyword evidence="1" id="KW-1133">Transmembrane helix</keyword>
<name>A0A1V5ZNQ1_9BACT</name>
<organism evidence="2">
    <name type="scientific">candidate division CPR1 bacterium ADurb.Bin160</name>
    <dbReference type="NCBI Taxonomy" id="1852826"/>
    <lineage>
        <taxon>Bacteria</taxon>
        <taxon>candidate division CPR1</taxon>
    </lineage>
</organism>
<proteinExistence type="predicted"/>
<accession>A0A1V5ZNQ1</accession>
<gene>
    <name evidence="2" type="ORF">BWY04_00563</name>
</gene>
<evidence type="ECO:0000256" key="1">
    <source>
        <dbReference type="SAM" id="Phobius"/>
    </source>
</evidence>
<keyword evidence="1" id="KW-0812">Transmembrane</keyword>
<reference evidence="2" key="1">
    <citation type="submission" date="2017-02" db="EMBL/GenBank/DDBJ databases">
        <title>Delving into the versatile metabolic prowess of the omnipresent phylum Bacteroidetes.</title>
        <authorList>
            <person name="Nobu M.K."/>
            <person name="Mei R."/>
            <person name="Narihiro T."/>
            <person name="Kuroda K."/>
            <person name="Liu W.-T."/>
        </authorList>
    </citation>
    <scope>NUCLEOTIDE SEQUENCE</scope>
    <source>
        <strain evidence="2">ADurb.Bin160</strain>
    </source>
</reference>
<comment type="caution">
    <text evidence="2">The sequence shown here is derived from an EMBL/GenBank/DDBJ whole genome shotgun (WGS) entry which is preliminary data.</text>
</comment>
<sequence length="178" mass="20312">MIEIGHRFSQVFPPKGQVKIFLTIAKSTKNHKAKFAKFFIIFHKAHKLASKCRKDQYTNLLSKAVQVINKTGHKSAYTALEIYVNTSFTSDIFLNLSSSVLLVVLLASICGSATTLLFAKNIPETPSRIIIHKSLFIIFFLNILPINLSVFFIYNLCISLLNNSYIIIIFKKIYSKYW</sequence>
<protein>
    <submittedName>
        <fullName evidence="2">Uncharacterized protein</fullName>
    </submittedName>
</protein>
<dbReference type="EMBL" id="MWDB01000009">
    <property type="protein sequence ID" value="OQB41853.1"/>
    <property type="molecule type" value="Genomic_DNA"/>
</dbReference>
<dbReference type="AlphaFoldDB" id="A0A1V5ZNQ1"/>